<dbReference type="Proteomes" id="UP000663874">
    <property type="component" value="Unassembled WGS sequence"/>
</dbReference>
<sequence length="658" mass="76390">MKYDNEQTKNNKLIILQRSSQKKKNHYLDNNNIDCLTDSFITIYKSSIWCIKFIYELFFITLWQVLLFAKDEIHYDRNDIMKTNNSLDVMSLNNSAKENSSEKIYRKLPRHHLSMIETNNQEKYHNQLLKSNSREKISSNINLLSNKTRITVRSISNQNLNRAQSNHTSSIEQKNLNNTLGVLNSHIIVAPVHSSRCQNMTTKNNLRDQLTDRLCRHSYEPLRCMNHRMFYEHYRPLFFSHGYCHRSEHYFPPSIPQKQLNNEREFSQKSKQSPQIEEISEISPSIQSHLTNSPEDEPLSTGTILHNENNEQNHSILSFPDHDSSPSQVSEQLIDNNNQLKLDAQILVDDSIQNAQEKYQRILRMSIDQDPQNITLDTVKQITPNKPKSVVISDESNTQQLSNDNTLCQELCNKLNLSDSNQITEIIHILALNAPHILKEHYSNKNILSSNLNANEENENTLYKQLLLHPPFKPKRLIHLCPDGSIQVLSAVDDNSNENQLIHQQKYHLNYSNSALTPSMQQNHILTDESSLPLEYETTATTTLDLKTNSQSHSKNEIHFDHLIIDNNSILSLQQKKTIFKYDSSLGYSSTHANEVQLNNNHTKIISQDSDPIVMINLDLQDEIMEINNRDDENSLPELFFKRIIAHESKRLFINEYN</sequence>
<proteinExistence type="predicted"/>
<protein>
    <submittedName>
        <fullName evidence="1">Uncharacterized protein</fullName>
    </submittedName>
</protein>
<evidence type="ECO:0000313" key="2">
    <source>
        <dbReference type="Proteomes" id="UP000663874"/>
    </source>
</evidence>
<dbReference type="EMBL" id="CAJOBE010000095">
    <property type="protein sequence ID" value="CAF3566718.1"/>
    <property type="molecule type" value="Genomic_DNA"/>
</dbReference>
<name>A0A818L1B5_9BILA</name>
<comment type="caution">
    <text evidence="1">The sequence shown here is derived from an EMBL/GenBank/DDBJ whole genome shotgun (WGS) entry which is preliminary data.</text>
</comment>
<organism evidence="1 2">
    <name type="scientific">Rotaria sordida</name>
    <dbReference type="NCBI Taxonomy" id="392033"/>
    <lineage>
        <taxon>Eukaryota</taxon>
        <taxon>Metazoa</taxon>
        <taxon>Spiralia</taxon>
        <taxon>Gnathifera</taxon>
        <taxon>Rotifera</taxon>
        <taxon>Eurotatoria</taxon>
        <taxon>Bdelloidea</taxon>
        <taxon>Philodinida</taxon>
        <taxon>Philodinidae</taxon>
        <taxon>Rotaria</taxon>
    </lineage>
</organism>
<dbReference type="AlphaFoldDB" id="A0A818L1B5"/>
<accession>A0A818L1B5</accession>
<reference evidence="1" key="1">
    <citation type="submission" date="2021-02" db="EMBL/GenBank/DDBJ databases">
        <authorList>
            <person name="Nowell W R."/>
        </authorList>
    </citation>
    <scope>NUCLEOTIDE SEQUENCE</scope>
</reference>
<gene>
    <name evidence="1" type="ORF">FNK824_LOCUS1732</name>
</gene>
<evidence type="ECO:0000313" key="1">
    <source>
        <dbReference type="EMBL" id="CAF3566718.1"/>
    </source>
</evidence>